<gene>
    <name evidence="2" type="ORF">K443DRAFT_670988</name>
</gene>
<dbReference type="HOGENOM" id="CLU_342278_0_0_1"/>
<keyword evidence="1" id="KW-0732">Signal</keyword>
<reference evidence="3" key="2">
    <citation type="submission" date="2015-01" db="EMBL/GenBank/DDBJ databases">
        <title>Evolutionary Origins and Diversification of the Mycorrhizal Mutualists.</title>
        <authorList>
            <consortium name="DOE Joint Genome Institute"/>
            <consortium name="Mycorrhizal Genomics Consortium"/>
            <person name="Kohler A."/>
            <person name="Kuo A."/>
            <person name="Nagy L.G."/>
            <person name="Floudas D."/>
            <person name="Copeland A."/>
            <person name="Barry K.W."/>
            <person name="Cichocki N."/>
            <person name="Veneault-Fourrey C."/>
            <person name="LaButti K."/>
            <person name="Lindquist E.A."/>
            <person name="Lipzen A."/>
            <person name="Lundell T."/>
            <person name="Morin E."/>
            <person name="Murat C."/>
            <person name="Riley R."/>
            <person name="Ohm R."/>
            <person name="Sun H."/>
            <person name="Tunlid A."/>
            <person name="Henrissat B."/>
            <person name="Grigoriev I.V."/>
            <person name="Hibbett D.S."/>
            <person name="Martin F."/>
        </authorList>
    </citation>
    <scope>NUCLEOTIDE SEQUENCE [LARGE SCALE GENOMIC DNA]</scope>
    <source>
        <strain evidence="3">LaAM-08-1</strain>
    </source>
</reference>
<dbReference type="Proteomes" id="UP000054477">
    <property type="component" value="Unassembled WGS sequence"/>
</dbReference>
<feature type="chain" id="PRO_5002206047" evidence="1">
    <location>
        <begin position="24"/>
        <end position="709"/>
    </location>
</feature>
<organism evidence="2 3">
    <name type="scientific">Laccaria amethystina LaAM-08-1</name>
    <dbReference type="NCBI Taxonomy" id="1095629"/>
    <lineage>
        <taxon>Eukaryota</taxon>
        <taxon>Fungi</taxon>
        <taxon>Dikarya</taxon>
        <taxon>Basidiomycota</taxon>
        <taxon>Agaricomycotina</taxon>
        <taxon>Agaricomycetes</taxon>
        <taxon>Agaricomycetidae</taxon>
        <taxon>Agaricales</taxon>
        <taxon>Agaricineae</taxon>
        <taxon>Hydnangiaceae</taxon>
        <taxon>Laccaria</taxon>
    </lineage>
</organism>
<dbReference type="AlphaFoldDB" id="A0A0C9XZM1"/>
<keyword evidence="3" id="KW-1185">Reference proteome</keyword>
<evidence type="ECO:0000313" key="2">
    <source>
        <dbReference type="EMBL" id="KIK10366.1"/>
    </source>
</evidence>
<dbReference type="STRING" id="1095629.A0A0C9XZM1"/>
<evidence type="ECO:0000313" key="3">
    <source>
        <dbReference type="Proteomes" id="UP000054477"/>
    </source>
</evidence>
<name>A0A0C9XZM1_9AGAR</name>
<protein>
    <submittedName>
        <fullName evidence="2">Uncharacterized protein</fullName>
    </submittedName>
</protein>
<feature type="signal peptide" evidence="1">
    <location>
        <begin position="1"/>
        <end position="23"/>
    </location>
</feature>
<dbReference type="EMBL" id="KN838536">
    <property type="protein sequence ID" value="KIK10366.1"/>
    <property type="molecule type" value="Genomic_DNA"/>
</dbReference>
<sequence length="709" mass="73445">MLTKSSFRYIALVILATTQQVISREFWLERDNRPVYLYPRRFGQEQPVVLQKLRDACPGQVCGTLAGQAVTPLLAVQGECTQQDMADAIIDASKQFDAATQAIMVAIAVEYRQVEKNTPPDFTTNPPSLRNSVFCQKAPKNAQLNGLVQAQDPANDPNLFFDPATQATVKKGAQPNTFPFGGAATAQPASTCNDVPVTSTVVVFSTPAATAAAGASFGSCSIPQIEFGVGFDGRKETSFQPTDKKSFNHGSAQNIAVITQFICDRLNDSCKANQSAKDICVNAQTAAAAAAAKTGAQADVFNAAFGIKSQFVNVPAVDDQGNVIAGTGNTTTTPNQPSTTPAAGADFGSCSIPQIEFGVGFDGRKETSFQPTDKTSFSHGSAQNIGVITQFICDTLTNSCKANQAAKDTCKTAQTAAAAAAGTGAQADAFNSVFGVKTQFASVPAVDNQGNIIAGTGNPAASPTAAAPAEFGSCSVPQIEFGVGFDGRKETSFQPVDKQSYNHGSAQNIGIITQFICDTLTNSCKANQPAKDICAKAQTAASTAAAKTGAQADTFNAVFGIKTKFTNVSAVDDQGNIIAGTGNPSASPIAAAPADFGSCSVPQIEFGVGFDGRRETSFQPTDKRSFNHGSAQNIGIITQFICDTLTNSCKANQSAKDICAKAQTAATAAAAKTGAQADAFNSVFGIKSQFAYIPAVDDQGTVIAGTGKA</sequence>
<reference evidence="2 3" key="1">
    <citation type="submission" date="2014-04" db="EMBL/GenBank/DDBJ databases">
        <authorList>
            <consortium name="DOE Joint Genome Institute"/>
            <person name="Kuo A."/>
            <person name="Kohler A."/>
            <person name="Nagy L.G."/>
            <person name="Floudas D."/>
            <person name="Copeland A."/>
            <person name="Barry K.W."/>
            <person name="Cichocki N."/>
            <person name="Veneault-Fourrey C."/>
            <person name="LaButti K."/>
            <person name="Lindquist E.A."/>
            <person name="Lipzen A."/>
            <person name="Lundell T."/>
            <person name="Morin E."/>
            <person name="Murat C."/>
            <person name="Sun H."/>
            <person name="Tunlid A."/>
            <person name="Henrissat B."/>
            <person name="Grigoriev I.V."/>
            <person name="Hibbett D.S."/>
            <person name="Martin F."/>
            <person name="Nordberg H.P."/>
            <person name="Cantor M.N."/>
            <person name="Hua S.X."/>
        </authorList>
    </citation>
    <scope>NUCLEOTIDE SEQUENCE [LARGE SCALE GENOMIC DNA]</scope>
    <source>
        <strain evidence="2 3">LaAM-08-1</strain>
    </source>
</reference>
<accession>A0A0C9XZM1</accession>
<dbReference type="OrthoDB" id="2507450at2759"/>
<evidence type="ECO:0000256" key="1">
    <source>
        <dbReference type="SAM" id="SignalP"/>
    </source>
</evidence>
<proteinExistence type="predicted"/>